<feature type="compositionally biased region" description="Low complexity" evidence="7">
    <location>
        <begin position="43"/>
        <end position="58"/>
    </location>
</feature>
<gene>
    <name evidence="9" type="ORF">DDB_G0284105</name>
</gene>
<feature type="compositionally biased region" description="Low complexity" evidence="7">
    <location>
        <begin position="76"/>
        <end position="89"/>
    </location>
</feature>
<dbReference type="EMBL" id="AAFI02000063">
    <property type="protein sequence ID" value="EAL65393.1"/>
    <property type="molecule type" value="Genomic_DNA"/>
</dbReference>
<dbReference type="InterPro" id="IPR013087">
    <property type="entry name" value="Znf_C2H2_type"/>
</dbReference>
<evidence type="ECO:0000256" key="3">
    <source>
        <dbReference type="ARBA" id="ARBA00022833"/>
    </source>
</evidence>
<dbReference type="SMR" id="Q54Q44"/>
<keyword evidence="3" id="KW-0862">Zinc</keyword>
<dbReference type="eggNOG" id="KOG2482">
    <property type="taxonomic scope" value="Eukaryota"/>
</dbReference>
<dbReference type="GeneID" id="8624423"/>
<dbReference type="STRING" id="44689.Q54Q44"/>
<dbReference type="KEGG" id="ddi:DDB_G0284105"/>
<dbReference type="Pfam" id="PF12756">
    <property type="entry name" value="zf-C2H2_2"/>
    <property type="match status" value="3"/>
</dbReference>
<evidence type="ECO:0000256" key="1">
    <source>
        <dbReference type="ARBA" id="ARBA00022723"/>
    </source>
</evidence>
<evidence type="ECO:0000256" key="2">
    <source>
        <dbReference type="ARBA" id="ARBA00022771"/>
    </source>
</evidence>
<dbReference type="PANTHER" id="PTHR13267:SF3">
    <property type="entry name" value="ZINC FINGER PROTEIN 277"/>
    <property type="match status" value="1"/>
</dbReference>
<sequence length="519" mass="60516">MQDWSKWPTVEPLKSSLTFDFNNNNNNNNNIQIPTIITPATTTTTTTTTTTSTTATTTGSISNLNINQSDSEDLSASDAESTSSVVSSNTNNTGVKYPCLLCSHFEFESRTILEHIFNQHKFVIADVNQITNLVGYLEHWKKQFVGKPLTEFTTVVQTQTSKSEPVTNYYLLSDILPQDQDIRRKLQTGQLNSILEQQHSERINPNFTCICPMCPATFKGDRSSVTTHLVEQHNFNIGLSDNLVNLKELLEILKEKCDEMQCLYCEKIFKSQSVLKLHMKKKKHNRLNPTNTTYDKYYLLNYLEPGKNWEDLKKDHGDNDDDDNKYINNIDIMKQAQNENNGNHQISHWDDWTEGSENEIEDTAVCLFCETHFDNSDCTFEHMRNVHNFDFDKKRKSWNLDYYESIKLLNFIRRCVSEMICCYCGDNSFKDKETFFSHLHINQHEHCGVIQENPVWKDAQYLFPTYENDNILTNFEEFDESENQQYLEEELEYQSNLIDEMQQNRDDILKKMNESNITF</sequence>
<dbReference type="InterPro" id="IPR040048">
    <property type="entry name" value="ZNF277"/>
</dbReference>
<keyword evidence="2 5" id="KW-0863">Zinc-finger</keyword>
<dbReference type="OMA" id="WDKPEFF"/>
<name>Q54Q44_DICDI</name>
<evidence type="ECO:0000313" key="9">
    <source>
        <dbReference type="EMBL" id="EAL65393.1"/>
    </source>
</evidence>
<dbReference type="SMART" id="SM00355">
    <property type="entry name" value="ZnF_C2H2"/>
    <property type="match status" value="5"/>
</dbReference>
<keyword evidence="6" id="KW-0175">Coiled coil</keyword>
<dbReference type="Gene3D" id="3.30.160.60">
    <property type="entry name" value="Classic Zinc Finger"/>
    <property type="match status" value="1"/>
</dbReference>
<keyword evidence="10" id="KW-1185">Reference proteome</keyword>
<dbReference type="PaxDb" id="44689-DDB0216435"/>
<dbReference type="HOGENOM" id="CLU_033436_0_0_1"/>
<dbReference type="dictyBase" id="DDB_G0284105"/>
<dbReference type="InterPro" id="IPR041661">
    <property type="entry name" value="ZN622/Rei1/Reh1_Znf-C2H2"/>
</dbReference>
<evidence type="ECO:0000256" key="7">
    <source>
        <dbReference type="SAM" id="MobiDB-lite"/>
    </source>
</evidence>
<comment type="similarity">
    <text evidence="4">Belongs to the ZNF277 family.</text>
</comment>
<dbReference type="Proteomes" id="UP000002195">
    <property type="component" value="Unassembled WGS sequence"/>
</dbReference>
<dbReference type="VEuPathDB" id="AmoebaDB:DDB_G0284105"/>
<evidence type="ECO:0000256" key="4">
    <source>
        <dbReference type="ARBA" id="ARBA00034119"/>
    </source>
</evidence>
<feature type="compositionally biased region" description="Polar residues" evidence="7">
    <location>
        <begin position="59"/>
        <end position="68"/>
    </location>
</feature>
<dbReference type="SUPFAM" id="SSF57667">
    <property type="entry name" value="beta-beta-alpha zinc fingers"/>
    <property type="match status" value="2"/>
</dbReference>
<dbReference type="PhylomeDB" id="Q54Q44"/>
<evidence type="ECO:0000256" key="5">
    <source>
        <dbReference type="PROSITE-ProRule" id="PRU00042"/>
    </source>
</evidence>
<evidence type="ECO:0000313" key="10">
    <source>
        <dbReference type="Proteomes" id="UP000002195"/>
    </source>
</evidence>
<comment type="caution">
    <text evidence="9">The sequence shown here is derived from an EMBL/GenBank/DDBJ whole genome shotgun (WGS) entry which is preliminary data.</text>
</comment>
<feature type="domain" description="C2H2-type" evidence="8">
    <location>
        <begin position="260"/>
        <end position="289"/>
    </location>
</feature>
<organism evidence="9 10">
    <name type="scientific">Dictyostelium discoideum</name>
    <name type="common">Social amoeba</name>
    <dbReference type="NCBI Taxonomy" id="44689"/>
    <lineage>
        <taxon>Eukaryota</taxon>
        <taxon>Amoebozoa</taxon>
        <taxon>Evosea</taxon>
        <taxon>Eumycetozoa</taxon>
        <taxon>Dictyostelia</taxon>
        <taxon>Dictyosteliales</taxon>
        <taxon>Dictyosteliaceae</taxon>
        <taxon>Dictyostelium</taxon>
    </lineage>
</organism>
<dbReference type="PROSITE" id="PS00028">
    <property type="entry name" value="ZINC_FINGER_C2H2_1"/>
    <property type="match status" value="2"/>
</dbReference>
<keyword evidence="1" id="KW-0479">Metal-binding</keyword>
<feature type="region of interest" description="Disordered" evidence="7">
    <location>
        <begin position="43"/>
        <end position="89"/>
    </location>
</feature>
<proteinExistence type="inferred from homology"/>
<reference evidence="9 10" key="1">
    <citation type="journal article" date="2005" name="Nature">
        <title>The genome of the social amoeba Dictyostelium discoideum.</title>
        <authorList>
            <consortium name="The Dictyostelium discoideum Sequencing Consortium"/>
            <person name="Eichinger L."/>
            <person name="Pachebat J.A."/>
            <person name="Glockner G."/>
            <person name="Rajandream M.A."/>
            <person name="Sucgang R."/>
            <person name="Berriman M."/>
            <person name="Song J."/>
            <person name="Olsen R."/>
            <person name="Szafranski K."/>
            <person name="Xu Q."/>
            <person name="Tunggal B."/>
            <person name="Kummerfeld S."/>
            <person name="Madera M."/>
            <person name="Konfortov B.A."/>
            <person name="Rivero F."/>
            <person name="Bankier A.T."/>
            <person name="Lehmann R."/>
            <person name="Hamlin N."/>
            <person name="Davies R."/>
            <person name="Gaudet P."/>
            <person name="Fey P."/>
            <person name="Pilcher K."/>
            <person name="Chen G."/>
            <person name="Saunders D."/>
            <person name="Sodergren E."/>
            <person name="Davis P."/>
            <person name="Kerhornou A."/>
            <person name="Nie X."/>
            <person name="Hall N."/>
            <person name="Anjard C."/>
            <person name="Hemphill L."/>
            <person name="Bason N."/>
            <person name="Farbrother P."/>
            <person name="Desany B."/>
            <person name="Just E."/>
            <person name="Morio T."/>
            <person name="Rost R."/>
            <person name="Churcher C."/>
            <person name="Cooper J."/>
            <person name="Haydock S."/>
            <person name="van Driessche N."/>
            <person name="Cronin A."/>
            <person name="Goodhead I."/>
            <person name="Muzny D."/>
            <person name="Mourier T."/>
            <person name="Pain A."/>
            <person name="Lu M."/>
            <person name="Harper D."/>
            <person name="Lindsay R."/>
            <person name="Hauser H."/>
            <person name="James K."/>
            <person name="Quiles M."/>
            <person name="Madan Babu M."/>
            <person name="Saito T."/>
            <person name="Buchrieser C."/>
            <person name="Wardroper A."/>
            <person name="Felder M."/>
            <person name="Thangavelu M."/>
            <person name="Johnson D."/>
            <person name="Knights A."/>
            <person name="Loulseged H."/>
            <person name="Mungall K."/>
            <person name="Oliver K."/>
            <person name="Price C."/>
            <person name="Quail M.A."/>
            <person name="Urushihara H."/>
            <person name="Hernandez J."/>
            <person name="Rabbinowitsch E."/>
            <person name="Steffen D."/>
            <person name="Sanders M."/>
            <person name="Ma J."/>
            <person name="Kohara Y."/>
            <person name="Sharp S."/>
            <person name="Simmonds M."/>
            <person name="Spiegler S."/>
            <person name="Tivey A."/>
            <person name="Sugano S."/>
            <person name="White B."/>
            <person name="Walker D."/>
            <person name="Woodward J."/>
            <person name="Winckler T."/>
            <person name="Tanaka Y."/>
            <person name="Shaulsky G."/>
            <person name="Schleicher M."/>
            <person name="Weinstock G."/>
            <person name="Rosenthal A."/>
            <person name="Cox E.C."/>
            <person name="Chisholm R.L."/>
            <person name="Gibbs R."/>
            <person name="Loomis W.F."/>
            <person name="Platzer M."/>
            <person name="Kay R.R."/>
            <person name="Williams J."/>
            <person name="Dear P.H."/>
            <person name="Noegel A.A."/>
            <person name="Barrell B."/>
            <person name="Kuspa A."/>
        </authorList>
    </citation>
    <scope>NUCLEOTIDE SEQUENCE [LARGE SCALE GENOMIC DNA]</scope>
    <source>
        <strain evidence="9 10">AX4</strain>
    </source>
</reference>
<evidence type="ECO:0000259" key="8">
    <source>
        <dbReference type="PROSITE" id="PS50157"/>
    </source>
</evidence>
<dbReference type="InterPro" id="IPR036236">
    <property type="entry name" value="Znf_C2H2_sf"/>
</dbReference>
<dbReference type="FunCoup" id="Q54Q44">
    <property type="interactions" value="7"/>
</dbReference>
<dbReference type="GO" id="GO:0008270">
    <property type="term" value="F:zinc ion binding"/>
    <property type="evidence" value="ECO:0007669"/>
    <property type="project" value="UniProtKB-KW"/>
</dbReference>
<dbReference type="AlphaFoldDB" id="Q54Q44"/>
<feature type="coiled-coil region" evidence="6">
    <location>
        <begin position="236"/>
        <end position="263"/>
    </location>
</feature>
<dbReference type="RefSeq" id="XP_638753.1">
    <property type="nucleotide sequence ID" value="XM_633661.1"/>
</dbReference>
<protein>
    <submittedName>
        <fullName evidence="9">C2H2-type zinc finger-containing protein</fullName>
    </submittedName>
</protein>
<dbReference type="PROSITE" id="PS50157">
    <property type="entry name" value="ZINC_FINGER_C2H2_2"/>
    <property type="match status" value="1"/>
</dbReference>
<accession>Q54Q44</accession>
<dbReference type="InParanoid" id="Q54Q44"/>
<dbReference type="PANTHER" id="PTHR13267">
    <property type="entry name" value="ZINC FINGER PROTEIN 277"/>
    <property type="match status" value="1"/>
</dbReference>
<evidence type="ECO:0000256" key="6">
    <source>
        <dbReference type="SAM" id="Coils"/>
    </source>
</evidence>